<comment type="subunit">
    <text evidence="4">The methyltransferase is composed of M and S polypeptides.</text>
</comment>
<evidence type="ECO:0000313" key="7">
    <source>
        <dbReference type="EMBL" id="EFM64364.1"/>
    </source>
</evidence>
<feature type="domain" description="Type I restriction modification DNA specificity" evidence="6">
    <location>
        <begin position="307"/>
        <end position="408"/>
    </location>
</feature>
<dbReference type="EMBL" id="ADGQ01000060">
    <property type="protein sequence ID" value="EFM64364.1"/>
    <property type="molecule type" value="Genomic_DNA"/>
</dbReference>
<dbReference type="SUPFAM" id="SSF116734">
    <property type="entry name" value="DNA methylase specificity domain"/>
    <property type="match status" value="2"/>
</dbReference>
<evidence type="ECO:0000259" key="6">
    <source>
        <dbReference type="Pfam" id="PF01420"/>
    </source>
</evidence>
<feature type="coiled-coil region" evidence="5">
    <location>
        <begin position="179"/>
        <end position="210"/>
    </location>
</feature>
<dbReference type="GeneID" id="84801026"/>
<protein>
    <submittedName>
        <fullName evidence="7">Type I restriction modification DNA specificity domain protein</fullName>
    </submittedName>
</protein>
<proteinExistence type="inferred from homology"/>
<dbReference type="PANTHER" id="PTHR43140:SF1">
    <property type="entry name" value="TYPE I RESTRICTION ENZYME ECOKI SPECIFICITY SUBUNIT"/>
    <property type="match status" value="1"/>
</dbReference>
<evidence type="ECO:0000256" key="3">
    <source>
        <dbReference type="ARBA" id="ARBA00023125"/>
    </source>
</evidence>
<evidence type="ECO:0000256" key="1">
    <source>
        <dbReference type="ARBA" id="ARBA00010923"/>
    </source>
</evidence>
<dbReference type="PANTHER" id="PTHR43140">
    <property type="entry name" value="TYPE-1 RESTRICTION ENZYME ECOKI SPECIFICITY PROTEIN"/>
    <property type="match status" value="1"/>
</dbReference>
<accession>E0E428</accession>
<evidence type="ECO:0000256" key="4">
    <source>
        <dbReference type="ARBA" id="ARBA00038652"/>
    </source>
</evidence>
<keyword evidence="8" id="KW-1185">Reference proteome</keyword>
<feature type="domain" description="Type I restriction modification DNA specificity" evidence="6">
    <location>
        <begin position="18"/>
        <end position="192"/>
    </location>
</feature>
<sequence>MKYEKYKDSGIDWIGEIPEHWGVIKFKYFADLFTGNSIPDEEKYMYEFKENGHPYIATKDVYMDGRINYDNGMIIPYEHKKFKIAPVNSTLMCIEGGSAGVKKSFLEEDVCFGNKLCCFNVKEGFNKKYIFYFLSSPDYERYFAMNLNGLIGGVNIQRLKNFEAIIPSIVEQEKIAAYLDEKTEKIDSIIKELEDQREKLELYKRKLIAHVVTKGLNENVPMKDSGVDWIGAVPEHWKVEKIKWNFEIVKRQDGREERPVLSITQQGIKIKDIEKNDGQMAESYEKYQLVEPGDYAMNSMDLLTGWIDCSKYEGVTSPDYRVFRLKNSELNDNQYFNYLFQMCYTRRIFYRIGQGVSNLGRWRLQREPFLNMEIPVPPTDEQKEIANLIKEKDLQIRKVDRKIKLQIEKLNEYRKSIIHDAVTGKIKIGGGEK</sequence>
<dbReference type="Gene3D" id="1.10.287.1120">
    <property type="entry name" value="Bipartite methylase S protein"/>
    <property type="match status" value="1"/>
</dbReference>
<dbReference type="Pfam" id="PF01420">
    <property type="entry name" value="Methylase_S"/>
    <property type="match status" value="2"/>
</dbReference>
<evidence type="ECO:0000256" key="2">
    <source>
        <dbReference type="ARBA" id="ARBA00022747"/>
    </source>
</evidence>
<dbReference type="Gene3D" id="3.90.220.20">
    <property type="entry name" value="DNA methylase specificity domains"/>
    <property type="match status" value="2"/>
</dbReference>
<dbReference type="Proteomes" id="UP000003244">
    <property type="component" value="Unassembled WGS sequence"/>
</dbReference>
<comment type="caution">
    <text evidence="7">The sequence shown here is derived from an EMBL/GenBank/DDBJ whole genome shotgun (WGS) entry which is preliminary data.</text>
</comment>
<keyword evidence="5" id="KW-0175">Coiled coil</keyword>
<dbReference type="GO" id="GO:0009307">
    <property type="term" value="P:DNA restriction-modification system"/>
    <property type="evidence" value="ECO:0007669"/>
    <property type="project" value="UniProtKB-KW"/>
</dbReference>
<evidence type="ECO:0000256" key="5">
    <source>
        <dbReference type="SAM" id="Coils"/>
    </source>
</evidence>
<dbReference type="InterPro" id="IPR000055">
    <property type="entry name" value="Restrct_endonuc_typeI_TRD"/>
</dbReference>
<evidence type="ECO:0000313" key="8">
    <source>
        <dbReference type="Proteomes" id="UP000003244"/>
    </source>
</evidence>
<keyword evidence="3" id="KW-0238">DNA-binding</keyword>
<organism evidence="7 8">
    <name type="scientific">Peptostreptococcus stomatis DSM 17678</name>
    <dbReference type="NCBI Taxonomy" id="596315"/>
    <lineage>
        <taxon>Bacteria</taxon>
        <taxon>Bacillati</taxon>
        <taxon>Bacillota</taxon>
        <taxon>Clostridia</taxon>
        <taxon>Peptostreptococcales</taxon>
        <taxon>Peptostreptococcaceae</taxon>
        <taxon>Peptostreptococcus</taxon>
    </lineage>
</organism>
<dbReference type="InterPro" id="IPR044946">
    <property type="entry name" value="Restrct_endonuc_typeI_TRD_sf"/>
</dbReference>
<dbReference type="InterPro" id="IPR051212">
    <property type="entry name" value="Type-I_RE_S_subunit"/>
</dbReference>
<dbReference type="GO" id="GO:0003677">
    <property type="term" value="F:DNA binding"/>
    <property type="evidence" value="ECO:0007669"/>
    <property type="project" value="UniProtKB-KW"/>
</dbReference>
<dbReference type="AlphaFoldDB" id="E0E428"/>
<gene>
    <name evidence="7" type="ORF">HMPREF0634_0670</name>
</gene>
<reference evidence="7 8" key="1">
    <citation type="submission" date="2010-08" db="EMBL/GenBank/DDBJ databases">
        <authorList>
            <person name="Harkins D.M."/>
            <person name="Madupu R."/>
            <person name="Durkin A.S."/>
            <person name="Torralba M."/>
            <person name="Methe B."/>
            <person name="Sutton G.G."/>
            <person name="Nelson K.E."/>
        </authorList>
    </citation>
    <scope>NUCLEOTIDE SEQUENCE [LARGE SCALE GENOMIC DNA]</scope>
    <source>
        <strain evidence="7 8">DSM 17678</strain>
    </source>
</reference>
<comment type="similarity">
    <text evidence="1">Belongs to the type-I restriction system S methylase family.</text>
</comment>
<name>E0E428_9FIRM</name>
<keyword evidence="2" id="KW-0680">Restriction system</keyword>
<dbReference type="STRING" id="596315.HMPREF0634_0670"/>
<dbReference type="RefSeq" id="WP_007789937.1">
    <property type="nucleotide sequence ID" value="NZ_ADGQ01000060.1"/>
</dbReference>
<dbReference type="eggNOG" id="COG0732">
    <property type="taxonomic scope" value="Bacteria"/>
</dbReference>